<dbReference type="InterPro" id="IPR036056">
    <property type="entry name" value="Fibrinogen-like_C"/>
</dbReference>
<dbReference type="PROSITE" id="PS51406">
    <property type="entry name" value="FIBRINOGEN_C_2"/>
    <property type="match status" value="1"/>
</dbReference>
<dbReference type="SUPFAM" id="SSF56496">
    <property type="entry name" value="Fibrinogen C-terminal domain-like"/>
    <property type="match status" value="1"/>
</dbReference>
<evidence type="ECO:0000259" key="3">
    <source>
        <dbReference type="PROSITE" id="PS50835"/>
    </source>
</evidence>
<organism evidence="5 6">
    <name type="scientific">Elysia crispata</name>
    <name type="common">lettuce slug</name>
    <dbReference type="NCBI Taxonomy" id="231223"/>
    <lineage>
        <taxon>Eukaryota</taxon>
        <taxon>Metazoa</taxon>
        <taxon>Spiralia</taxon>
        <taxon>Lophotrochozoa</taxon>
        <taxon>Mollusca</taxon>
        <taxon>Gastropoda</taxon>
        <taxon>Heterobranchia</taxon>
        <taxon>Euthyneura</taxon>
        <taxon>Panpulmonata</taxon>
        <taxon>Sacoglossa</taxon>
        <taxon>Placobranchoidea</taxon>
        <taxon>Plakobranchidae</taxon>
        <taxon>Elysia</taxon>
    </lineage>
</organism>
<evidence type="ECO:0000313" key="6">
    <source>
        <dbReference type="Proteomes" id="UP001283361"/>
    </source>
</evidence>
<protein>
    <recommendedName>
        <fullName evidence="7">Fibrinogen C-terminal domain-containing protein</fullName>
    </recommendedName>
</protein>
<accession>A0AAE0YK91</accession>
<gene>
    <name evidence="5" type="ORF">RRG08_041770</name>
</gene>
<dbReference type="PANTHER" id="PTHR19143">
    <property type="entry name" value="FIBRINOGEN/TENASCIN/ANGIOPOEITIN"/>
    <property type="match status" value="1"/>
</dbReference>
<evidence type="ECO:0008006" key="7">
    <source>
        <dbReference type="Google" id="ProtNLM"/>
    </source>
</evidence>
<proteinExistence type="predicted"/>
<evidence type="ECO:0000313" key="5">
    <source>
        <dbReference type="EMBL" id="KAK3747933.1"/>
    </source>
</evidence>
<feature type="coiled-coil region" evidence="1">
    <location>
        <begin position="163"/>
        <end position="244"/>
    </location>
</feature>
<dbReference type="Pfam" id="PF00147">
    <property type="entry name" value="Fibrinogen_C"/>
    <property type="match status" value="1"/>
</dbReference>
<comment type="caution">
    <text evidence="5">The sequence shown here is derived from an EMBL/GenBank/DDBJ whole genome shotgun (WGS) entry which is preliminary data.</text>
</comment>
<dbReference type="InterPro" id="IPR050373">
    <property type="entry name" value="Fibrinogen_C-term_domain"/>
</dbReference>
<dbReference type="AlphaFoldDB" id="A0AAE0YK91"/>
<dbReference type="Gene3D" id="3.90.215.10">
    <property type="entry name" value="Gamma Fibrinogen, chain A, domain 1"/>
    <property type="match status" value="1"/>
</dbReference>
<dbReference type="InterPro" id="IPR014716">
    <property type="entry name" value="Fibrinogen_a/b/g_C_1"/>
</dbReference>
<dbReference type="SMART" id="SM00186">
    <property type="entry name" value="FBG"/>
    <property type="match status" value="1"/>
</dbReference>
<dbReference type="GO" id="GO:0005615">
    <property type="term" value="C:extracellular space"/>
    <property type="evidence" value="ECO:0007669"/>
    <property type="project" value="TreeGrafter"/>
</dbReference>
<dbReference type="PROSITE" id="PS50835">
    <property type="entry name" value="IG_LIKE"/>
    <property type="match status" value="1"/>
</dbReference>
<evidence type="ECO:0000256" key="1">
    <source>
        <dbReference type="SAM" id="Coils"/>
    </source>
</evidence>
<evidence type="ECO:0000259" key="4">
    <source>
        <dbReference type="PROSITE" id="PS51406"/>
    </source>
</evidence>
<sequence>MGTTAKLTCLTLIAVLITTVEISAQSQGLDLKLDRDMVFLGDQDQFGQLTCRAKGNSVKLESFTVMWVNVTGETSDLVRVTSTKPSNRVSHSGILGNGTLENNSGYIFLDRLDADICDSSYFLCEAVFTKSSGESERAIATAWPRQPQTDRSDDAASNNSQHLAALEKRLENISEAFQMFNRSYMELMQTRQKEKLEQAQIMARLKNLEANMSVFNKSQSCDPCSNITRAVENLERRLKHLEKSNMTSEPPQVGTCVRGMNETVQLDYVITTDKTLGREILCDAQTDGGGWIVFQKRFNGSVNFTRGWDEYRDGFGALTGEFWLGNEAVHRLTNMADVYELRVEFTDIFDGQDYFAHYQTFKLGNESDNYRLLLGAVTSLVDESTGDSGLFYSNGSFFSTIDRDNDDSVLTCTDYNPGGWWYKSCFRSRLNDIYTDQGIGFGWYYTTITKWYSLIRTEMKMRPLKSN</sequence>
<dbReference type="InterPro" id="IPR002181">
    <property type="entry name" value="Fibrinogen_a/b/g_C_dom"/>
</dbReference>
<feature type="domain" description="Ig-like" evidence="3">
    <location>
        <begin position="41"/>
        <end position="140"/>
    </location>
</feature>
<name>A0AAE0YK91_9GAST</name>
<keyword evidence="1" id="KW-0175">Coiled coil</keyword>
<dbReference type="EMBL" id="JAWDGP010006066">
    <property type="protein sequence ID" value="KAK3747933.1"/>
    <property type="molecule type" value="Genomic_DNA"/>
</dbReference>
<feature type="chain" id="PRO_5042022551" description="Fibrinogen C-terminal domain-containing protein" evidence="2">
    <location>
        <begin position="25"/>
        <end position="467"/>
    </location>
</feature>
<feature type="signal peptide" evidence="2">
    <location>
        <begin position="1"/>
        <end position="24"/>
    </location>
</feature>
<dbReference type="InterPro" id="IPR007110">
    <property type="entry name" value="Ig-like_dom"/>
</dbReference>
<keyword evidence="6" id="KW-1185">Reference proteome</keyword>
<reference evidence="5" key="1">
    <citation type="journal article" date="2023" name="G3 (Bethesda)">
        <title>A reference genome for the long-term kleptoplast-retaining sea slug Elysia crispata morphotype clarki.</title>
        <authorList>
            <person name="Eastman K.E."/>
            <person name="Pendleton A.L."/>
            <person name="Shaikh M.A."/>
            <person name="Suttiyut T."/>
            <person name="Ogas R."/>
            <person name="Tomko P."/>
            <person name="Gavelis G."/>
            <person name="Widhalm J.R."/>
            <person name="Wisecaver J.H."/>
        </authorList>
    </citation>
    <scope>NUCLEOTIDE SEQUENCE</scope>
    <source>
        <strain evidence="5">ECLA1</strain>
    </source>
</reference>
<dbReference type="Proteomes" id="UP001283361">
    <property type="component" value="Unassembled WGS sequence"/>
</dbReference>
<feature type="domain" description="Fibrinogen C-terminal" evidence="4">
    <location>
        <begin position="247"/>
        <end position="465"/>
    </location>
</feature>
<evidence type="ECO:0000256" key="2">
    <source>
        <dbReference type="SAM" id="SignalP"/>
    </source>
</evidence>
<dbReference type="CDD" id="cd00087">
    <property type="entry name" value="FReD"/>
    <property type="match status" value="1"/>
</dbReference>
<keyword evidence="2" id="KW-0732">Signal</keyword>